<sequence length="111" mass="12559">RNPRSKYPPGMIWKQTLGQCVYNDLFQEETYGSLMSRQRRRFARLDSLGLSGVVFYEIPTKDAGFTLKAIFGDPLDKSVRGMTVDELLDGVGAQVVYFPSYACTSFVVRSF</sequence>
<feature type="non-terminal residue" evidence="1">
    <location>
        <position position="111"/>
    </location>
</feature>
<dbReference type="HOGENOM" id="CLU_2164278_0_0_1"/>
<keyword evidence="2" id="KW-1185">Reference proteome</keyword>
<gene>
    <name evidence="1" type="ORF">M378DRAFT_49837</name>
</gene>
<evidence type="ECO:0000313" key="2">
    <source>
        <dbReference type="Proteomes" id="UP000054549"/>
    </source>
</evidence>
<feature type="non-terminal residue" evidence="1">
    <location>
        <position position="1"/>
    </location>
</feature>
<dbReference type="InParanoid" id="A0A0C2WWH0"/>
<dbReference type="OrthoDB" id="3227568at2759"/>
<dbReference type="EMBL" id="KN818288">
    <property type="protein sequence ID" value="KIL61161.1"/>
    <property type="molecule type" value="Genomic_DNA"/>
</dbReference>
<dbReference type="Proteomes" id="UP000054549">
    <property type="component" value="Unassembled WGS sequence"/>
</dbReference>
<protein>
    <submittedName>
        <fullName evidence="1">Uncharacterized protein</fullName>
    </submittedName>
</protein>
<dbReference type="AlphaFoldDB" id="A0A0C2WWH0"/>
<evidence type="ECO:0000313" key="1">
    <source>
        <dbReference type="EMBL" id="KIL61161.1"/>
    </source>
</evidence>
<accession>A0A0C2WWH0</accession>
<name>A0A0C2WWH0_AMAMK</name>
<proteinExistence type="predicted"/>
<reference evidence="1 2" key="1">
    <citation type="submission" date="2014-04" db="EMBL/GenBank/DDBJ databases">
        <title>Evolutionary Origins and Diversification of the Mycorrhizal Mutualists.</title>
        <authorList>
            <consortium name="DOE Joint Genome Institute"/>
            <consortium name="Mycorrhizal Genomics Consortium"/>
            <person name="Kohler A."/>
            <person name="Kuo A."/>
            <person name="Nagy L.G."/>
            <person name="Floudas D."/>
            <person name="Copeland A."/>
            <person name="Barry K.W."/>
            <person name="Cichocki N."/>
            <person name="Veneault-Fourrey C."/>
            <person name="LaButti K."/>
            <person name="Lindquist E.A."/>
            <person name="Lipzen A."/>
            <person name="Lundell T."/>
            <person name="Morin E."/>
            <person name="Murat C."/>
            <person name="Riley R."/>
            <person name="Ohm R."/>
            <person name="Sun H."/>
            <person name="Tunlid A."/>
            <person name="Henrissat B."/>
            <person name="Grigoriev I.V."/>
            <person name="Hibbett D.S."/>
            <person name="Martin F."/>
        </authorList>
    </citation>
    <scope>NUCLEOTIDE SEQUENCE [LARGE SCALE GENOMIC DNA]</scope>
    <source>
        <strain evidence="1 2">Koide BX008</strain>
    </source>
</reference>
<organism evidence="1 2">
    <name type="scientific">Amanita muscaria (strain Koide BX008)</name>
    <dbReference type="NCBI Taxonomy" id="946122"/>
    <lineage>
        <taxon>Eukaryota</taxon>
        <taxon>Fungi</taxon>
        <taxon>Dikarya</taxon>
        <taxon>Basidiomycota</taxon>
        <taxon>Agaricomycotina</taxon>
        <taxon>Agaricomycetes</taxon>
        <taxon>Agaricomycetidae</taxon>
        <taxon>Agaricales</taxon>
        <taxon>Pluteineae</taxon>
        <taxon>Amanitaceae</taxon>
        <taxon>Amanita</taxon>
    </lineage>
</organism>